<gene>
    <name evidence="1" type="ORF">DAPPUDRAFT_346765</name>
</gene>
<name>E9I822_DAPPU</name>
<sequence length="138" mass="13634">LHGEAGGQGVQAVVGALRGHAGVACQVGVGGQHLDHIAGVFDGGGRREGGSPGEAAVGGGQAAEHGVVGAQVGEVKGCDFFGEGEGDFCGLALLEGGFVQHDALHRGGQGVHRIQVPHGDCACVASQIDTRHPGVDFV</sequence>
<keyword evidence="2" id="KW-1185">Reference proteome</keyword>
<feature type="non-terminal residue" evidence="1">
    <location>
        <position position="138"/>
    </location>
</feature>
<dbReference type="EMBL" id="GL737690">
    <property type="protein sequence ID" value="EFX59858.1"/>
    <property type="molecule type" value="Genomic_DNA"/>
</dbReference>
<accession>E9I822</accession>
<evidence type="ECO:0000313" key="1">
    <source>
        <dbReference type="EMBL" id="EFX59858.1"/>
    </source>
</evidence>
<dbReference type="InParanoid" id="E9I822"/>
<reference evidence="1 2" key="1">
    <citation type="journal article" date="2011" name="Science">
        <title>The ecoresponsive genome of Daphnia pulex.</title>
        <authorList>
            <person name="Colbourne J.K."/>
            <person name="Pfrender M.E."/>
            <person name="Gilbert D."/>
            <person name="Thomas W.K."/>
            <person name="Tucker A."/>
            <person name="Oakley T.H."/>
            <person name="Tokishita S."/>
            <person name="Aerts A."/>
            <person name="Arnold G.J."/>
            <person name="Basu M.K."/>
            <person name="Bauer D.J."/>
            <person name="Caceres C.E."/>
            <person name="Carmel L."/>
            <person name="Casola C."/>
            <person name="Choi J.H."/>
            <person name="Detter J.C."/>
            <person name="Dong Q."/>
            <person name="Dusheyko S."/>
            <person name="Eads B.D."/>
            <person name="Frohlich T."/>
            <person name="Geiler-Samerotte K.A."/>
            <person name="Gerlach D."/>
            <person name="Hatcher P."/>
            <person name="Jogdeo S."/>
            <person name="Krijgsveld J."/>
            <person name="Kriventseva E.V."/>
            <person name="Kultz D."/>
            <person name="Laforsch C."/>
            <person name="Lindquist E."/>
            <person name="Lopez J."/>
            <person name="Manak J.R."/>
            <person name="Muller J."/>
            <person name="Pangilinan J."/>
            <person name="Patwardhan R.P."/>
            <person name="Pitluck S."/>
            <person name="Pritham E.J."/>
            <person name="Rechtsteiner A."/>
            <person name="Rho M."/>
            <person name="Rogozin I.B."/>
            <person name="Sakarya O."/>
            <person name="Salamov A."/>
            <person name="Schaack S."/>
            <person name="Shapiro H."/>
            <person name="Shiga Y."/>
            <person name="Skalitzky C."/>
            <person name="Smith Z."/>
            <person name="Souvorov A."/>
            <person name="Sung W."/>
            <person name="Tang Z."/>
            <person name="Tsuchiya D."/>
            <person name="Tu H."/>
            <person name="Vos H."/>
            <person name="Wang M."/>
            <person name="Wolf Y.I."/>
            <person name="Yamagata H."/>
            <person name="Yamada T."/>
            <person name="Ye Y."/>
            <person name="Shaw J.R."/>
            <person name="Andrews J."/>
            <person name="Crease T.J."/>
            <person name="Tang H."/>
            <person name="Lucas S.M."/>
            <person name="Robertson H.M."/>
            <person name="Bork P."/>
            <person name="Koonin E.V."/>
            <person name="Zdobnov E.M."/>
            <person name="Grigoriev I.V."/>
            <person name="Lynch M."/>
            <person name="Boore J.L."/>
        </authorList>
    </citation>
    <scope>NUCLEOTIDE SEQUENCE [LARGE SCALE GENOMIC DNA]</scope>
</reference>
<dbReference type="AlphaFoldDB" id="E9I822"/>
<protein>
    <submittedName>
        <fullName evidence="1">Uncharacterized protein</fullName>
    </submittedName>
</protein>
<proteinExistence type="predicted"/>
<feature type="non-terminal residue" evidence="1">
    <location>
        <position position="1"/>
    </location>
</feature>
<dbReference type="Proteomes" id="UP000000305">
    <property type="component" value="Unassembled WGS sequence"/>
</dbReference>
<evidence type="ECO:0000313" key="2">
    <source>
        <dbReference type="Proteomes" id="UP000000305"/>
    </source>
</evidence>
<organism evidence="1 2">
    <name type="scientific">Daphnia pulex</name>
    <name type="common">Water flea</name>
    <dbReference type="NCBI Taxonomy" id="6669"/>
    <lineage>
        <taxon>Eukaryota</taxon>
        <taxon>Metazoa</taxon>
        <taxon>Ecdysozoa</taxon>
        <taxon>Arthropoda</taxon>
        <taxon>Crustacea</taxon>
        <taxon>Branchiopoda</taxon>
        <taxon>Diplostraca</taxon>
        <taxon>Cladocera</taxon>
        <taxon>Anomopoda</taxon>
        <taxon>Daphniidae</taxon>
        <taxon>Daphnia</taxon>
    </lineage>
</organism>
<dbReference type="HOGENOM" id="CLU_1860190_0_0_1"/>
<dbReference type="KEGG" id="dpx:DAPPUDRAFT_346765"/>